<organism evidence="3">
    <name type="scientific">Helicotheca tamesis</name>
    <dbReference type="NCBI Taxonomy" id="374047"/>
    <lineage>
        <taxon>Eukaryota</taxon>
        <taxon>Sar</taxon>
        <taxon>Stramenopiles</taxon>
        <taxon>Ochrophyta</taxon>
        <taxon>Bacillariophyta</taxon>
        <taxon>Mediophyceae</taxon>
        <taxon>Lithodesmiophycidae</taxon>
        <taxon>Lithodesmiales</taxon>
        <taxon>Lithodesmiaceae</taxon>
        <taxon>Helicotheca</taxon>
    </lineage>
</organism>
<name>A0A7S2HFG8_9STRA</name>
<dbReference type="PANTHER" id="PTHR48104">
    <property type="entry name" value="METACASPASE-4"/>
    <property type="match status" value="1"/>
</dbReference>
<feature type="domain" description="Peptidase C14 caspase" evidence="2">
    <location>
        <begin position="117"/>
        <end position="266"/>
    </location>
</feature>
<evidence type="ECO:0000259" key="2">
    <source>
        <dbReference type="Pfam" id="PF00656"/>
    </source>
</evidence>
<proteinExistence type="inferred from homology"/>
<protein>
    <recommendedName>
        <fullName evidence="2">Peptidase C14 caspase domain-containing protein</fullName>
    </recommendedName>
</protein>
<dbReference type="GO" id="GO:0006508">
    <property type="term" value="P:proteolysis"/>
    <property type="evidence" value="ECO:0007669"/>
    <property type="project" value="InterPro"/>
</dbReference>
<dbReference type="InterPro" id="IPR050452">
    <property type="entry name" value="Metacaspase"/>
</dbReference>
<feature type="domain" description="Peptidase C14 caspase" evidence="2">
    <location>
        <begin position="9"/>
        <end position="97"/>
    </location>
</feature>
<dbReference type="EMBL" id="HBGV01008469">
    <property type="protein sequence ID" value="CAD9489117.1"/>
    <property type="molecule type" value="Transcribed_RNA"/>
</dbReference>
<dbReference type="Gene3D" id="3.40.50.12660">
    <property type="match status" value="2"/>
</dbReference>
<dbReference type="PANTHER" id="PTHR48104:SF30">
    <property type="entry name" value="METACASPASE-1"/>
    <property type="match status" value="1"/>
</dbReference>
<dbReference type="GO" id="GO:0005737">
    <property type="term" value="C:cytoplasm"/>
    <property type="evidence" value="ECO:0007669"/>
    <property type="project" value="TreeGrafter"/>
</dbReference>
<dbReference type="AlphaFoldDB" id="A0A7S2HFG8"/>
<sequence length="311" mass="34189">MSSFLQKAEKAIPAEVRMISGCQDSQTSADVSNVRDFELPDPAGRSGGACTSALLKVLYANCRRPDEDLSFREVLQRIRDILSSGKYTQIPQLSSSRPFNVATPFELVPKGKEGGTRRAVLIGINYVGMKGELSGCHNDVHNIKDYIMDVWGFREENMTILLDDGQHKLPTRANILGAYNQLVEDSQPGDVCFCHFSGHGGMLPDDNGDEDDGFDETLIPLDFKQTGQIRDDDLYKILVVPMKRGVTLTCLYDCCHSGTVLDLPYNFRPGETEEFEEEANFQFGPLISIAAGLAATCINTNDPANSCCTVS</sequence>
<evidence type="ECO:0000313" key="3">
    <source>
        <dbReference type="EMBL" id="CAD9489117.1"/>
    </source>
</evidence>
<dbReference type="InterPro" id="IPR011600">
    <property type="entry name" value="Pept_C14_caspase"/>
</dbReference>
<reference evidence="3" key="1">
    <citation type="submission" date="2021-01" db="EMBL/GenBank/DDBJ databases">
        <authorList>
            <person name="Corre E."/>
            <person name="Pelletier E."/>
            <person name="Niang G."/>
            <person name="Scheremetjew M."/>
            <person name="Finn R."/>
            <person name="Kale V."/>
            <person name="Holt S."/>
            <person name="Cochrane G."/>
            <person name="Meng A."/>
            <person name="Brown T."/>
            <person name="Cohen L."/>
        </authorList>
    </citation>
    <scope>NUCLEOTIDE SEQUENCE</scope>
    <source>
        <strain evidence="3">CCMP826</strain>
    </source>
</reference>
<comment type="similarity">
    <text evidence="1">Belongs to the peptidase C14B family.</text>
</comment>
<dbReference type="GO" id="GO:0004197">
    <property type="term" value="F:cysteine-type endopeptidase activity"/>
    <property type="evidence" value="ECO:0007669"/>
    <property type="project" value="InterPro"/>
</dbReference>
<gene>
    <name evidence="3" type="ORF">HTAM1171_LOCUS5236</name>
</gene>
<dbReference type="Pfam" id="PF00656">
    <property type="entry name" value="Peptidase_C14"/>
    <property type="match status" value="2"/>
</dbReference>
<evidence type="ECO:0000256" key="1">
    <source>
        <dbReference type="ARBA" id="ARBA00009005"/>
    </source>
</evidence>
<accession>A0A7S2HFG8</accession>